<feature type="transmembrane region" description="Helical" evidence="6">
    <location>
        <begin position="129"/>
        <end position="148"/>
    </location>
</feature>
<dbReference type="PANTHER" id="PTHR22911:SF6">
    <property type="entry name" value="SOLUTE CARRIER FAMILY 35 MEMBER G1"/>
    <property type="match status" value="1"/>
</dbReference>
<reference evidence="8 9" key="1">
    <citation type="submission" date="2016-10" db="EMBL/GenBank/DDBJ databases">
        <authorList>
            <person name="de Groot N.N."/>
        </authorList>
    </citation>
    <scope>NUCLEOTIDE SEQUENCE [LARGE SCALE GENOMIC DNA]</scope>
    <source>
        <strain evidence="8 9">DSM 29619</strain>
    </source>
</reference>
<dbReference type="OrthoDB" id="9815809at2"/>
<feature type="transmembrane region" description="Helical" evidence="6">
    <location>
        <begin position="98"/>
        <end position="117"/>
    </location>
</feature>
<gene>
    <name evidence="8" type="ORF">SAMN05421762_2771</name>
</gene>
<dbReference type="InterPro" id="IPR037185">
    <property type="entry name" value="EmrE-like"/>
</dbReference>
<feature type="transmembrane region" description="Helical" evidence="6">
    <location>
        <begin position="249"/>
        <end position="268"/>
    </location>
</feature>
<keyword evidence="4 6" id="KW-1133">Transmembrane helix</keyword>
<proteinExistence type="inferred from homology"/>
<evidence type="ECO:0000256" key="2">
    <source>
        <dbReference type="ARBA" id="ARBA00009853"/>
    </source>
</evidence>
<dbReference type="InterPro" id="IPR000620">
    <property type="entry name" value="EamA_dom"/>
</dbReference>
<feature type="transmembrane region" description="Helical" evidence="6">
    <location>
        <begin position="154"/>
        <end position="170"/>
    </location>
</feature>
<feature type="domain" description="EamA" evidence="7">
    <location>
        <begin position="154"/>
        <end position="291"/>
    </location>
</feature>
<evidence type="ECO:0000313" key="8">
    <source>
        <dbReference type="EMBL" id="SFC92563.1"/>
    </source>
</evidence>
<dbReference type="PANTHER" id="PTHR22911">
    <property type="entry name" value="ACYL-MALONYL CONDENSING ENZYME-RELATED"/>
    <property type="match status" value="1"/>
</dbReference>
<keyword evidence="5 6" id="KW-0472">Membrane</keyword>
<evidence type="ECO:0000256" key="1">
    <source>
        <dbReference type="ARBA" id="ARBA00004141"/>
    </source>
</evidence>
<feature type="domain" description="EamA" evidence="7">
    <location>
        <begin position="8"/>
        <end position="143"/>
    </location>
</feature>
<evidence type="ECO:0000256" key="5">
    <source>
        <dbReference type="ARBA" id="ARBA00023136"/>
    </source>
</evidence>
<dbReference type="AlphaFoldDB" id="A0A1I1NCQ3"/>
<dbReference type="SUPFAM" id="SSF103481">
    <property type="entry name" value="Multidrug resistance efflux transporter EmrE"/>
    <property type="match status" value="2"/>
</dbReference>
<comment type="similarity">
    <text evidence="2">Belongs to the drug/metabolite transporter (DMT) superfamily. 10 TMS drug/metabolite exporter (DME) (TC 2.A.7.3) family.</text>
</comment>
<accession>A0A1I1NCQ3</accession>
<evidence type="ECO:0000256" key="6">
    <source>
        <dbReference type="SAM" id="Phobius"/>
    </source>
</evidence>
<dbReference type="RefSeq" id="WP_093446938.1">
    <property type="nucleotide sequence ID" value="NZ_FNZG01000001.1"/>
</dbReference>
<feature type="transmembrane region" description="Helical" evidence="6">
    <location>
        <begin position="43"/>
        <end position="61"/>
    </location>
</feature>
<dbReference type="EMBL" id="FOLX01000001">
    <property type="protein sequence ID" value="SFC92563.1"/>
    <property type="molecule type" value="Genomic_DNA"/>
</dbReference>
<evidence type="ECO:0000256" key="4">
    <source>
        <dbReference type="ARBA" id="ARBA00022989"/>
    </source>
</evidence>
<evidence type="ECO:0000259" key="7">
    <source>
        <dbReference type="Pfam" id="PF00892"/>
    </source>
</evidence>
<keyword evidence="9" id="KW-1185">Reference proteome</keyword>
<protein>
    <submittedName>
        <fullName evidence="8">EamA-like transporter family protein</fullName>
    </submittedName>
</protein>
<dbReference type="Proteomes" id="UP000231644">
    <property type="component" value="Unassembled WGS sequence"/>
</dbReference>
<keyword evidence="3 6" id="KW-0812">Transmembrane</keyword>
<evidence type="ECO:0000313" key="9">
    <source>
        <dbReference type="Proteomes" id="UP000231644"/>
    </source>
</evidence>
<evidence type="ECO:0000256" key="3">
    <source>
        <dbReference type="ARBA" id="ARBA00022692"/>
    </source>
</evidence>
<feature type="transmembrane region" description="Helical" evidence="6">
    <location>
        <begin position="73"/>
        <end position="92"/>
    </location>
</feature>
<sequence>MSEDRPVLGIMLMLGFCLVAPLSDATAKLLGQPELGQPVFQVVLLRFTMQALFLVPLAYLLRRPFAMSRRVTFFVFLRTVTHVAGVGLMFASLRFLPLAETIAIAFVMPFILLLLGWRFMGEEVGWRRLSACAVGFVGTLLVIQPSFAQVGWPALLPVLVAFSFAFFMLVTRRIAKETDPIAMQGVSGVMAVALLLPLAGLGAALDLPGLSFAAIPDSAIWLYLVLGVLGSFGHLLMTWSLRYAPSATLAPMQYLEIPAATMIGWVVFSDLPNGLASVGIAITCGAGLYVILRERAIARQTVTAPQAAGGGPGAAI</sequence>
<organism evidence="8 9">
    <name type="scientific">Pseudooceanicola nitratireducens</name>
    <dbReference type="NCBI Taxonomy" id="517719"/>
    <lineage>
        <taxon>Bacteria</taxon>
        <taxon>Pseudomonadati</taxon>
        <taxon>Pseudomonadota</taxon>
        <taxon>Alphaproteobacteria</taxon>
        <taxon>Rhodobacterales</taxon>
        <taxon>Paracoccaceae</taxon>
        <taxon>Pseudooceanicola</taxon>
    </lineage>
</organism>
<dbReference type="GO" id="GO:0016020">
    <property type="term" value="C:membrane"/>
    <property type="evidence" value="ECO:0007669"/>
    <property type="project" value="UniProtKB-SubCell"/>
</dbReference>
<feature type="transmembrane region" description="Helical" evidence="6">
    <location>
        <begin position="220"/>
        <end position="237"/>
    </location>
</feature>
<dbReference type="STRING" id="517719.SAMN05421762_2771"/>
<dbReference type="Pfam" id="PF00892">
    <property type="entry name" value="EamA"/>
    <property type="match status" value="2"/>
</dbReference>
<name>A0A1I1NCQ3_9RHOB</name>
<comment type="subcellular location">
    <subcellularLocation>
        <location evidence="1">Membrane</location>
        <topology evidence="1">Multi-pass membrane protein</topology>
    </subcellularLocation>
</comment>
<feature type="transmembrane region" description="Helical" evidence="6">
    <location>
        <begin position="182"/>
        <end position="205"/>
    </location>
</feature>
<feature type="transmembrane region" description="Helical" evidence="6">
    <location>
        <begin position="274"/>
        <end position="292"/>
    </location>
</feature>